<feature type="binding site" evidence="6">
    <location>
        <position position="5"/>
    </location>
    <ligand>
        <name>Mg(2+)</name>
        <dbReference type="ChEBI" id="CHEBI:18420"/>
    </ligand>
</feature>
<dbReference type="GO" id="GO:0004540">
    <property type="term" value="F:RNA nuclease activity"/>
    <property type="evidence" value="ECO:0007669"/>
    <property type="project" value="InterPro"/>
</dbReference>
<evidence type="ECO:0000313" key="9">
    <source>
        <dbReference type="Proteomes" id="UP000579945"/>
    </source>
</evidence>
<dbReference type="Pfam" id="PF01850">
    <property type="entry name" value="PIN"/>
    <property type="match status" value="1"/>
</dbReference>
<dbReference type="HAMAP" id="MF_00265">
    <property type="entry name" value="VapC_Nob1"/>
    <property type="match status" value="1"/>
</dbReference>
<protein>
    <recommendedName>
        <fullName evidence="6">Ribonuclease VapC</fullName>
        <shortName evidence="6">RNase VapC</shortName>
        <ecNumber evidence="6">3.1.-.-</ecNumber>
    </recommendedName>
    <alternativeName>
        <fullName evidence="6">Toxin VapC</fullName>
    </alternativeName>
</protein>
<dbReference type="InterPro" id="IPR002716">
    <property type="entry name" value="PIN_dom"/>
</dbReference>
<dbReference type="InterPro" id="IPR044153">
    <property type="entry name" value="PIN_Pae0151-like"/>
</dbReference>
<organism evidence="8 9">
    <name type="scientific">Nonomuraea dietziae</name>
    <dbReference type="NCBI Taxonomy" id="65515"/>
    <lineage>
        <taxon>Bacteria</taxon>
        <taxon>Bacillati</taxon>
        <taxon>Actinomycetota</taxon>
        <taxon>Actinomycetes</taxon>
        <taxon>Streptosporangiales</taxon>
        <taxon>Streptosporangiaceae</taxon>
        <taxon>Nonomuraea</taxon>
    </lineage>
</organism>
<dbReference type="GO" id="GO:0000287">
    <property type="term" value="F:magnesium ion binding"/>
    <property type="evidence" value="ECO:0007669"/>
    <property type="project" value="UniProtKB-UniRule"/>
</dbReference>
<comment type="function">
    <text evidence="6">Toxic component of a toxin-antitoxin (TA) system. An RNase.</text>
</comment>
<dbReference type="RefSeq" id="WP_183651636.1">
    <property type="nucleotide sequence ID" value="NZ_BAAAXX010000098.1"/>
</dbReference>
<dbReference type="EMBL" id="JACIBV010000001">
    <property type="protein sequence ID" value="MBB3728985.1"/>
    <property type="molecule type" value="Genomic_DNA"/>
</dbReference>
<dbReference type="InterPro" id="IPR051619">
    <property type="entry name" value="TypeII_TA_RNase_PINc/VapC"/>
</dbReference>
<keyword evidence="4 6" id="KW-0378">Hydrolase</keyword>
<accession>A0A7W5VBV9</accession>
<dbReference type="Proteomes" id="UP000579945">
    <property type="component" value="Unassembled WGS sequence"/>
</dbReference>
<comment type="similarity">
    <text evidence="6">Belongs to the PINc/VapC protein family.</text>
</comment>
<sequence>MIVIDSSAMVAALTGREADVELLDALQGSIHAPHLLDVEVLSTLRGLALGGKLSAASAEQARIDYLALKISRYEIKGLAERVWELRHDYTAYDACYLALAEALEALLITCDGKLAGSAHDADVRVFPR</sequence>
<dbReference type="Gene3D" id="3.40.50.1010">
    <property type="entry name" value="5'-nuclease"/>
    <property type="match status" value="1"/>
</dbReference>
<keyword evidence="6" id="KW-0800">Toxin</keyword>
<evidence type="ECO:0000256" key="5">
    <source>
        <dbReference type="ARBA" id="ARBA00022842"/>
    </source>
</evidence>
<evidence type="ECO:0000256" key="6">
    <source>
        <dbReference type="HAMAP-Rule" id="MF_00265"/>
    </source>
</evidence>
<feature type="domain" description="PIN" evidence="7">
    <location>
        <begin position="2"/>
        <end position="114"/>
    </location>
</feature>
<comment type="caution">
    <text evidence="8">The sequence shown here is derived from an EMBL/GenBank/DDBJ whole genome shotgun (WGS) entry which is preliminary data.</text>
</comment>
<dbReference type="CDD" id="cd09873">
    <property type="entry name" value="PIN_Pae0151-like"/>
    <property type="match status" value="1"/>
</dbReference>
<gene>
    <name evidence="6" type="primary">vapC</name>
    <name evidence="8" type="ORF">FHR33_004845</name>
</gene>
<dbReference type="PANTHER" id="PTHR35901:SF1">
    <property type="entry name" value="EXONUCLEASE VAPC9"/>
    <property type="match status" value="1"/>
</dbReference>
<evidence type="ECO:0000313" key="8">
    <source>
        <dbReference type="EMBL" id="MBB3728985.1"/>
    </source>
</evidence>
<evidence type="ECO:0000259" key="7">
    <source>
        <dbReference type="Pfam" id="PF01850"/>
    </source>
</evidence>
<dbReference type="GO" id="GO:0016787">
    <property type="term" value="F:hydrolase activity"/>
    <property type="evidence" value="ECO:0007669"/>
    <property type="project" value="UniProtKB-KW"/>
</dbReference>
<keyword evidence="1 6" id="KW-1277">Toxin-antitoxin system</keyword>
<reference evidence="8 9" key="1">
    <citation type="submission" date="2020-08" db="EMBL/GenBank/DDBJ databases">
        <title>Sequencing the genomes of 1000 actinobacteria strains.</title>
        <authorList>
            <person name="Klenk H.-P."/>
        </authorList>
    </citation>
    <scope>NUCLEOTIDE SEQUENCE [LARGE SCALE GENOMIC DNA]</scope>
    <source>
        <strain evidence="8 9">DSM 44320</strain>
    </source>
</reference>
<keyword evidence="5 6" id="KW-0460">Magnesium</keyword>
<keyword evidence="3 6" id="KW-0479">Metal-binding</keyword>
<keyword evidence="2 6" id="KW-0540">Nuclease</keyword>
<keyword evidence="9" id="KW-1185">Reference proteome</keyword>
<evidence type="ECO:0000256" key="4">
    <source>
        <dbReference type="ARBA" id="ARBA00022801"/>
    </source>
</evidence>
<feature type="binding site" evidence="6">
    <location>
        <position position="93"/>
    </location>
    <ligand>
        <name>Mg(2+)</name>
        <dbReference type="ChEBI" id="CHEBI:18420"/>
    </ligand>
</feature>
<name>A0A7W5VBV9_9ACTN</name>
<dbReference type="InterPro" id="IPR029060">
    <property type="entry name" value="PIN-like_dom_sf"/>
</dbReference>
<comment type="cofactor">
    <cofactor evidence="6">
        <name>Mg(2+)</name>
        <dbReference type="ChEBI" id="CHEBI:18420"/>
    </cofactor>
</comment>
<dbReference type="AlphaFoldDB" id="A0A7W5VBV9"/>
<dbReference type="GO" id="GO:0090729">
    <property type="term" value="F:toxin activity"/>
    <property type="evidence" value="ECO:0007669"/>
    <property type="project" value="UniProtKB-KW"/>
</dbReference>
<dbReference type="PANTHER" id="PTHR35901">
    <property type="entry name" value="RIBONUCLEASE VAPC3"/>
    <property type="match status" value="1"/>
</dbReference>
<dbReference type="GeneID" id="95391191"/>
<proteinExistence type="inferred from homology"/>
<evidence type="ECO:0000256" key="3">
    <source>
        <dbReference type="ARBA" id="ARBA00022723"/>
    </source>
</evidence>
<evidence type="ECO:0000256" key="2">
    <source>
        <dbReference type="ARBA" id="ARBA00022722"/>
    </source>
</evidence>
<dbReference type="SUPFAM" id="SSF88723">
    <property type="entry name" value="PIN domain-like"/>
    <property type="match status" value="1"/>
</dbReference>
<dbReference type="InterPro" id="IPR022907">
    <property type="entry name" value="VapC_family"/>
</dbReference>
<evidence type="ECO:0000256" key="1">
    <source>
        <dbReference type="ARBA" id="ARBA00022649"/>
    </source>
</evidence>
<dbReference type="EC" id="3.1.-.-" evidence="6"/>